<comment type="subcellular location">
    <subcellularLocation>
        <location evidence="2">Cytoplasm</location>
    </subcellularLocation>
    <subcellularLocation>
        <location evidence="1">Nucleus</location>
    </subcellularLocation>
</comment>
<dbReference type="PROSITE" id="PS51186">
    <property type="entry name" value="GNAT"/>
    <property type="match status" value="1"/>
</dbReference>
<feature type="region of interest" description="Disordered" evidence="12">
    <location>
        <begin position="1"/>
        <end position="29"/>
    </location>
</feature>
<keyword evidence="9" id="KW-0012">Acyltransferase</keyword>
<proteinExistence type="inferred from homology"/>
<dbReference type="SUPFAM" id="SSF55729">
    <property type="entry name" value="Acyl-CoA N-acyltransferases (Nat)"/>
    <property type="match status" value="1"/>
</dbReference>
<dbReference type="EMBL" id="CAWYQH010000002">
    <property type="protein sequence ID" value="CAK8673178.1"/>
    <property type="molecule type" value="Genomic_DNA"/>
</dbReference>
<evidence type="ECO:0000259" key="13">
    <source>
        <dbReference type="PROSITE" id="PS51186"/>
    </source>
</evidence>
<dbReference type="Gene3D" id="3.40.630.30">
    <property type="match status" value="1"/>
</dbReference>
<evidence type="ECO:0000256" key="8">
    <source>
        <dbReference type="ARBA" id="ARBA00023242"/>
    </source>
</evidence>
<dbReference type="InterPro" id="IPR039949">
    <property type="entry name" value="NAA40"/>
</dbReference>
<gene>
    <name evidence="14" type="ORF">CVLEPA_LOCUS2995</name>
</gene>
<dbReference type="EC" id="2.3.1.257" evidence="4"/>
<comment type="caution">
    <text evidence="14">The sequence shown here is derived from an EMBL/GenBank/DDBJ whole genome shotgun (WGS) entry which is preliminary data.</text>
</comment>
<comment type="catalytic activity">
    <reaction evidence="11">
        <text>N-terminal L-seryl-[histone H4] + acetyl-CoA = N-terminal N(alpha)-acetyl-L-seryl-[histone H4] + CoA + H(+)</text>
        <dbReference type="Rhea" id="RHEA:50596"/>
        <dbReference type="Rhea" id="RHEA-COMP:12740"/>
        <dbReference type="Rhea" id="RHEA-COMP:12743"/>
        <dbReference type="ChEBI" id="CHEBI:15378"/>
        <dbReference type="ChEBI" id="CHEBI:57287"/>
        <dbReference type="ChEBI" id="CHEBI:57288"/>
        <dbReference type="ChEBI" id="CHEBI:64738"/>
        <dbReference type="ChEBI" id="CHEBI:83690"/>
        <dbReference type="EC" id="2.3.1.257"/>
    </reaction>
</comment>
<evidence type="ECO:0000256" key="9">
    <source>
        <dbReference type="ARBA" id="ARBA00023315"/>
    </source>
</evidence>
<comment type="similarity">
    <text evidence="3">Belongs to the acetyltransferase family. NAA40 subfamily.</text>
</comment>
<keyword evidence="7" id="KW-0808">Transferase</keyword>
<evidence type="ECO:0000256" key="1">
    <source>
        <dbReference type="ARBA" id="ARBA00004123"/>
    </source>
</evidence>
<evidence type="ECO:0000256" key="2">
    <source>
        <dbReference type="ARBA" id="ARBA00004496"/>
    </source>
</evidence>
<reference evidence="14 15" key="1">
    <citation type="submission" date="2024-02" db="EMBL/GenBank/DDBJ databases">
        <authorList>
            <person name="Daric V."/>
            <person name="Darras S."/>
        </authorList>
    </citation>
    <scope>NUCLEOTIDE SEQUENCE [LARGE SCALE GENOMIC DNA]</scope>
</reference>
<organism evidence="14 15">
    <name type="scientific">Clavelina lepadiformis</name>
    <name type="common">Light-bulb sea squirt</name>
    <name type="synonym">Ascidia lepadiformis</name>
    <dbReference type="NCBI Taxonomy" id="159417"/>
    <lineage>
        <taxon>Eukaryota</taxon>
        <taxon>Metazoa</taxon>
        <taxon>Chordata</taxon>
        <taxon>Tunicata</taxon>
        <taxon>Ascidiacea</taxon>
        <taxon>Aplousobranchia</taxon>
        <taxon>Clavelinidae</taxon>
        <taxon>Clavelina</taxon>
    </lineage>
</organism>
<evidence type="ECO:0000256" key="3">
    <source>
        <dbReference type="ARBA" id="ARBA00008870"/>
    </source>
</evidence>
<evidence type="ECO:0000313" key="15">
    <source>
        <dbReference type="Proteomes" id="UP001642483"/>
    </source>
</evidence>
<evidence type="ECO:0000256" key="5">
    <source>
        <dbReference type="ARBA" id="ARBA00015043"/>
    </source>
</evidence>
<keyword evidence="8" id="KW-0539">Nucleus</keyword>
<dbReference type="CDD" id="cd04301">
    <property type="entry name" value="NAT_SF"/>
    <property type="match status" value="1"/>
</dbReference>
<evidence type="ECO:0000256" key="4">
    <source>
        <dbReference type="ARBA" id="ARBA00012950"/>
    </source>
</evidence>
<sequence length="215" mass="25445">MDSKHKAQSNKSKAKKALRKEEREKNDRQWKLVEEANKLSDPLASFVSFQKFEKDGMKFDLRCIKYDDLIKDVFQWTFDLTKANMLEMYEASWGWSDKEKMKEMCDDRMWYLIAFDLDRPVAFCSFRFDLDFGEPVVYCYEIQLAKSVQNKGLGTFMMQILQLVAMKNGMHKVVATVLDCNEQSRKFFMEKLRYTVDDTNLSDECYTIVSKPVKK</sequence>
<keyword evidence="15" id="KW-1185">Reference proteome</keyword>
<dbReference type="PANTHER" id="PTHR20531:SF1">
    <property type="entry name" value="N-ALPHA-ACETYLTRANSFERASE 40"/>
    <property type="match status" value="1"/>
</dbReference>
<keyword evidence="6" id="KW-0963">Cytoplasm</keyword>
<feature type="compositionally biased region" description="Basic residues" evidence="12">
    <location>
        <begin position="1"/>
        <end position="18"/>
    </location>
</feature>
<evidence type="ECO:0000313" key="14">
    <source>
        <dbReference type="EMBL" id="CAK8673178.1"/>
    </source>
</evidence>
<dbReference type="Pfam" id="PF00583">
    <property type="entry name" value="Acetyltransf_1"/>
    <property type="match status" value="1"/>
</dbReference>
<dbReference type="InterPro" id="IPR000182">
    <property type="entry name" value="GNAT_dom"/>
</dbReference>
<comment type="catalytic activity">
    <reaction evidence="10">
        <text>N-terminal L-seryl-[histone H2A] + acetyl-CoA = N-terminal N(alpha)-acetyl-L-seryl-[histone H2A] + CoA + H(+)</text>
        <dbReference type="Rhea" id="RHEA:50600"/>
        <dbReference type="Rhea" id="RHEA-COMP:12742"/>
        <dbReference type="Rhea" id="RHEA-COMP:12744"/>
        <dbReference type="ChEBI" id="CHEBI:15378"/>
        <dbReference type="ChEBI" id="CHEBI:57287"/>
        <dbReference type="ChEBI" id="CHEBI:57288"/>
        <dbReference type="ChEBI" id="CHEBI:64738"/>
        <dbReference type="ChEBI" id="CHEBI:83690"/>
        <dbReference type="EC" id="2.3.1.257"/>
    </reaction>
</comment>
<evidence type="ECO:0000256" key="11">
    <source>
        <dbReference type="ARBA" id="ARBA00049524"/>
    </source>
</evidence>
<name>A0ABP0F0B8_CLALP</name>
<feature type="compositionally biased region" description="Basic and acidic residues" evidence="12">
    <location>
        <begin position="19"/>
        <end position="29"/>
    </location>
</feature>
<dbReference type="InterPro" id="IPR016181">
    <property type="entry name" value="Acyl_CoA_acyltransferase"/>
</dbReference>
<evidence type="ECO:0000256" key="12">
    <source>
        <dbReference type="SAM" id="MobiDB-lite"/>
    </source>
</evidence>
<protein>
    <recommendedName>
        <fullName evidence="5">N-alpha-acetyltransferase 40</fullName>
        <ecNumber evidence="4">2.3.1.257</ecNumber>
    </recommendedName>
</protein>
<feature type="domain" description="N-acetyltransferase" evidence="13">
    <location>
        <begin position="68"/>
        <end position="212"/>
    </location>
</feature>
<evidence type="ECO:0000256" key="6">
    <source>
        <dbReference type="ARBA" id="ARBA00022490"/>
    </source>
</evidence>
<dbReference type="PANTHER" id="PTHR20531">
    <property type="entry name" value="N-ALPHA-ACETYLTRANSFERASE 40"/>
    <property type="match status" value="1"/>
</dbReference>
<evidence type="ECO:0000256" key="7">
    <source>
        <dbReference type="ARBA" id="ARBA00022679"/>
    </source>
</evidence>
<accession>A0ABP0F0B8</accession>
<dbReference type="Proteomes" id="UP001642483">
    <property type="component" value="Unassembled WGS sequence"/>
</dbReference>
<evidence type="ECO:0000256" key="10">
    <source>
        <dbReference type="ARBA" id="ARBA00047821"/>
    </source>
</evidence>